<sequence>MPDRPLELPRWTGESTDAAATIALIDRWAGSPQMARIVGAFGGDTSAVASVRTLDYLGEFSAAHWDFRRGRERNLAVSAEFTDAQRAAVLEAAPGLGLAPSWPSRRHYDAVVMTGGMVRAGIVKPRFLRELLDAGVSFDSAVYLGGFRPFAGDELDVAPKLGVVGSDEFHGMEAGMRLAFGLQEPPAVEGEGEPGDTASWVEHSWPARAGAPRLSVLAAPSSEPELRRANTVDTYRFWAEHRRRPECRSVLVITTPIYVPYQAAGAVEVFGADYGLAVETVGVSESANDLGALTQPFLVQHFLQELRSGIRGMASLRARLSGG</sequence>
<comment type="caution">
    <text evidence="1">The sequence shown here is derived from an EMBL/GenBank/DDBJ whole genome shotgun (WGS) entry which is preliminary data.</text>
</comment>
<gene>
    <name evidence="1" type="ORF">FB562_0864</name>
</gene>
<dbReference type="EMBL" id="VFOM01000001">
    <property type="protein sequence ID" value="TQL47794.1"/>
    <property type="molecule type" value="Genomic_DNA"/>
</dbReference>
<accession>A0A542YIG8</accession>
<dbReference type="Proteomes" id="UP000317998">
    <property type="component" value="Unassembled WGS sequence"/>
</dbReference>
<proteinExistence type="predicted"/>
<dbReference type="RefSeq" id="WP_141880008.1">
    <property type="nucleotide sequence ID" value="NZ_VFOM01000001.1"/>
</dbReference>
<dbReference type="OrthoDB" id="4683304at2"/>
<keyword evidence="2" id="KW-1185">Reference proteome</keyword>
<name>A0A542YIG8_9MICO</name>
<protein>
    <submittedName>
        <fullName evidence="1">Uncharacterized protein</fullName>
    </submittedName>
</protein>
<evidence type="ECO:0000313" key="1">
    <source>
        <dbReference type="EMBL" id="TQL47794.1"/>
    </source>
</evidence>
<evidence type="ECO:0000313" key="2">
    <source>
        <dbReference type="Proteomes" id="UP000317998"/>
    </source>
</evidence>
<organism evidence="1 2">
    <name type="scientific">Homoserinimonas aerilata</name>
    <dbReference type="NCBI Taxonomy" id="1162970"/>
    <lineage>
        <taxon>Bacteria</taxon>
        <taxon>Bacillati</taxon>
        <taxon>Actinomycetota</taxon>
        <taxon>Actinomycetes</taxon>
        <taxon>Micrococcales</taxon>
        <taxon>Microbacteriaceae</taxon>
        <taxon>Homoserinimonas</taxon>
    </lineage>
</organism>
<reference evidence="1 2" key="1">
    <citation type="submission" date="2019-06" db="EMBL/GenBank/DDBJ databases">
        <title>Sequencing the genomes of 1000 actinobacteria strains.</title>
        <authorList>
            <person name="Klenk H.-P."/>
        </authorList>
    </citation>
    <scope>NUCLEOTIDE SEQUENCE [LARGE SCALE GENOMIC DNA]</scope>
    <source>
        <strain evidence="1 2">DSM 26477</strain>
    </source>
</reference>
<dbReference type="AlphaFoldDB" id="A0A542YIG8"/>